<protein>
    <recommendedName>
        <fullName evidence="5">Bacterio-opsin activator HTH domain-containing protein</fullName>
    </recommendedName>
</protein>
<dbReference type="Proteomes" id="UP000000390">
    <property type="component" value="Chromosome"/>
</dbReference>
<evidence type="ECO:0000313" key="3">
    <source>
        <dbReference type="Proteomes" id="UP000000390"/>
    </source>
</evidence>
<evidence type="ECO:0000313" key="1">
    <source>
        <dbReference type="EMBL" id="ADJ13834.1"/>
    </source>
</evidence>
<dbReference type="Proteomes" id="UP000011645">
    <property type="component" value="Unassembled WGS sequence"/>
</dbReference>
<reference evidence="1 3" key="1">
    <citation type="journal article" date="2010" name="J. Bacteriol.">
        <title>Complete genome sequence of Halalkalicoccus jeotgali B3(T), an extremely halophilic archaeon.</title>
        <authorList>
            <person name="Roh S.W."/>
            <person name="Nam Y.D."/>
            <person name="Nam S.H."/>
            <person name="Choi S.H."/>
            <person name="Park H.S."/>
            <person name="Bae J.W."/>
        </authorList>
    </citation>
    <scope>NUCLEOTIDE SEQUENCE [LARGE SCALE GENOMIC DNA]</scope>
    <source>
        <strain evidence="1">B3</strain>
        <strain evidence="3">DSM 18796 / CECT 7217 / JCM 14584 / KCTC 4019 / B3</strain>
    </source>
</reference>
<reference evidence="2 4" key="2">
    <citation type="journal article" date="2014" name="PLoS Genet.">
        <title>Phylogenetically driven sequencing of extremely halophilic archaea reveals strategies for static and dynamic osmo-response.</title>
        <authorList>
            <person name="Becker E.A."/>
            <person name="Seitzer P.M."/>
            <person name="Tritt A."/>
            <person name="Larsen D."/>
            <person name="Krusor M."/>
            <person name="Yao A.I."/>
            <person name="Wu D."/>
            <person name="Madern D."/>
            <person name="Eisen J.A."/>
            <person name="Darling A.E."/>
            <person name="Facciotti M.T."/>
        </authorList>
    </citation>
    <scope>NUCLEOTIDE SEQUENCE [LARGE SCALE GENOMIC DNA]</scope>
    <source>
        <strain evidence="2">B3</strain>
        <strain evidence="4">DSM 18796 / CECT 7217 / JCM 14584 / KCTC 4019 / B3</strain>
    </source>
</reference>
<dbReference type="EMBL" id="CP002062">
    <property type="protein sequence ID" value="ADJ13834.1"/>
    <property type="molecule type" value="Genomic_DNA"/>
</dbReference>
<dbReference type="HOGENOM" id="CLU_3362499_0_0_2"/>
<keyword evidence="4" id="KW-1185">Reference proteome</keyword>
<dbReference type="KEGG" id="hje:HacjB3_02205"/>
<gene>
    <name evidence="1" type="ordered locus">HacjB3_02205</name>
    <name evidence="2" type="ORF">C497_17112</name>
</gene>
<evidence type="ECO:0008006" key="5">
    <source>
        <dbReference type="Google" id="ProtNLM"/>
    </source>
</evidence>
<organism evidence="1 3">
    <name type="scientific">Halalkalicoccus jeotgali (strain DSM 18796 / CECT 7217 / JCM 14584 / KCTC 4019 / B3)</name>
    <dbReference type="NCBI Taxonomy" id="795797"/>
    <lineage>
        <taxon>Archaea</taxon>
        <taxon>Methanobacteriati</taxon>
        <taxon>Methanobacteriota</taxon>
        <taxon>Stenosarchaea group</taxon>
        <taxon>Halobacteria</taxon>
        <taxon>Halobacteriales</taxon>
        <taxon>Halococcaceae</taxon>
        <taxon>Halalkalicoccus</taxon>
    </lineage>
</organism>
<proteinExistence type="predicted"/>
<dbReference type="EMBL" id="AOHV01000042">
    <property type="protein sequence ID" value="ELY34120.1"/>
    <property type="molecule type" value="Genomic_DNA"/>
</dbReference>
<sequence>MAEKFGISPQALSKRFRRAHRALAENEVLITPPEE</sequence>
<evidence type="ECO:0000313" key="4">
    <source>
        <dbReference type="Proteomes" id="UP000011645"/>
    </source>
</evidence>
<name>D8J6F7_HALJB</name>
<dbReference type="eggNOG" id="arCOG02280">
    <property type="taxonomic scope" value="Archaea"/>
</dbReference>
<evidence type="ECO:0000313" key="2">
    <source>
        <dbReference type="EMBL" id="ELY34120.1"/>
    </source>
</evidence>
<dbReference type="AlphaFoldDB" id="D8J6F7"/>
<accession>D8J6F7</accession>